<organism evidence="2 3">
    <name type="scientific">Pseudallescheria apiosperma</name>
    <name type="common">Scedosporium apiospermum</name>
    <dbReference type="NCBI Taxonomy" id="563466"/>
    <lineage>
        <taxon>Eukaryota</taxon>
        <taxon>Fungi</taxon>
        <taxon>Dikarya</taxon>
        <taxon>Ascomycota</taxon>
        <taxon>Pezizomycotina</taxon>
        <taxon>Sordariomycetes</taxon>
        <taxon>Hypocreomycetidae</taxon>
        <taxon>Microascales</taxon>
        <taxon>Microascaceae</taxon>
        <taxon>Scedosporium</taxon>
    </lineage>
</organism>
<protein>
    <submittedName>
        <fullName evidence="2">Zinc-type alcohol dehydrogenase-like protein</fullName>
    </submittedName>
</protein>
<dbReference type="AlphaFoldDB" id="A0A084GE87"/>
<dbReference type="Gene3D" id="3.40.50.720">
    <property type="entry name" value="NAD(P)-binding Rossmann-like Domain"/>
    <property type="match status" value="1"/>
</dbReference>
<keyword evidence="3" id="KW-1185">Reference proteome</keyword>
<dbReference type="VEuPathDB" id="FungiDB:SAPIO_CDS2014"/>
<name>A0A084GE87_PSEDA</name>
<dbReference type="GO" id="GO:0016491">
    <property type="term" value="F:oxidoreductase activity"/>
    <property type="evidence" value="ECO:0007669"/>
    <property type="project" value="InterPro"/>
</dbReference>
<dbReference type="InterPro" id="IPR013154">
    <property type="entry name" value="ADH-like_N"/>
</dbReference>
<comment type="caution">
    <text evidence="2">The sequence shown here is derived from an EMBL/GenBank/DDBJ whole genome shotgun (WGS) entry which is preliminary data.</text>
</comment>
<dbReference type="CDD" id="cd08276">
    <property type="entry name" value="MDR7"/>
    <property type="match status" value="1"/>
</dbReference>
<dbReference type="PANTHER" id="PTHR45033">
    <property type="match status" value="1"/>
</dbReference>
<dbReference type="InterPro" id="IPR020843">
    <property type="entry name" value="ER"/>
</dbReference>
<dbReference type="SMART" id="SM00829">
    <property type="entry name" value="PKS_ER"/>
    <property type="match status" value="1"/>
</dbReference>
<dbReference type="InterPro" id="IPR052711">
    <property type="entry name" value="Zinc_ADH-like"/>
</dbReference>
<dbReference type="PANTHER" id="PTHR45033:SF2">
    <property type="entry name" value="ZINC-TYPE ALCOHOL DEHYDROGENASE-LIKE PROTEIN C1773.06C"/>
    <property type="match status" value="1"/>
</dbReference>
<dbReference type="Pfam" id="PF00107">
    <property type="entry name" value="ADH_zinc_N"/>
    <property type="match status" value="1"/>
</dbReference>
<dbReference type="OrthoDB" id="9930022at2759"/>
<reference evidence="2 3" key="1">
    <citation type="journal article" date="2014" name="Genome Announc.">
        <title>Draft genome sequence of the pathogenic fungus Scedosporium apiospermum.</title>
        <authorList>
            <person name="Vandeputte P."/>
            <person name="Ghamrawi S."/>
            <person name="Rechenmann M."/>
            <person name="Iltis A."/>
            <person name="Giraud S."/>
            <person name="Fleury M."/>
            <person name="Thornton C."/>
            <person name="Delhaes L."/>
            <person name="Meyer W."/>
            <person name="Papon N."/>
            <person name="Bouchara J.P."/>
        </authorList>
    </citation>
    <scope>NUCLEOTIDE SEQUENCE [LARGE SCALE GENOMIC DNA]</scope>
    <source>
        <strain evidence="2 3">IHEM 14462</strain>
    </source>
</reference>
<dbReference type="Proteomes" id="UP000028545">
    <property type="component" value="Unassembled WGS sequence"/>
</dbReference>
<dbReference type="RefSeq" id="XP_016645448.1">
    <property type="nucleotide sequence ID" value="XM_016785151.1"/>
</dbReference>
<dbReference type="InterPro" id="IPR013149">
    <property type="entry name" value="ADH-like_C"/>
</dbReference>
<dbReference type="SUPFAM" id="SSF50129">
    <property type="entry name" value="GroES-like"/>
    <property type="match status" value="1"/>
</dbReference>
<sequence>MVSQTQKQWTLQGKNGFDSLIYNENAPIPKIGENEVLVKFHGASLNYRDLTIPIEGGYPIPTNDGVVPGSDGAGEIVEVGSKVTKFKKGDRVYTLFNQGHLSGALTPSAGMTGLGGQLDGTLRQYGAFLELGVVKIPQNLDFLEAGTLSCAALTAWNALYGIEGRSLKPGDYVLTQGTGGVSMFALQLAKAAGAKVIATTSSAVKAEKLKKLGADHIINYREEPNWGDVAKSLTGDQEGVAHVVEVGGPTTVAQSLKAVRMDGVISIIGYIGGQSNDQPTFQDILMHNCVVRGIMVGSRDQLEALNRAIEANDIHPVVDDKVFILSELKEAYKYMWDQKHFGKLRIKIEH</sequence>
<accession>A0A084GE87</accession>
<dbReference type="Gene3D" id="3.90.180.10">
    <property type="entry name" value="Medium-chain alcohol dehydrogenases, catalytic domain"/>
    <property type="match status" value="1"/>
</dbReference>
<proteinExistence type="predicted"/>
<dbReference type="KEGG" id="sapo:SAPIO_CDS2014"/>
<dbReference type="EMBL" id="JOWA01000077">
    <property type="protein sequence ID" value="KEZ45649.1"/>
    <property type="molecule type" value="Genomic_DNA"/>
</dbReference>
<dbReference type="InterPro" id="IPR011032">
    <property type="entry name" value="GroES-like_sf"/>
</dbReference>
<evidence type="ECO:0000313" key="3">
    <source>
        <dbReference type="Proteomes" id="UP000028545"/>
    </source>
</evidence>
<gene>
    <name evidence="2" type="ORF">SAPIO_CDS2014</name>
</gene>
<evidence type="ECO:0000259" key="1">
    <source>
        <dbReference type="SMART" id="SM00829"/>
    </source>
</evidence>
<feature type="domain" description="Enoyl reductase (ER)" evidence="1">
    <location>
        <begin position="16"/>
        <end position="346"/>
    </location>
</feature>
<dbReference type="InterPro" id="IPR036291">
    <property type="entry name" value="NAD(P)-bd_dom_sf"/>
</dbReference>
<dbReference type="HOGENOM" id="CLU_026673_3_4_1"/>
<evidence type="ECO:0000313" key="2">
    <source>
        <dbReference type="EMBL" id="KEZ45649.1"/>
    </source>
</evidence>
<dbReference type="Pfam" id="PF08240">
    <property type="entry name" value="ADH_N"/>
    <property type="match status" value="1"/>
</dbReference>
<dbReference type="GeneID" id="27721086"/>
<dbReference type="SUPFAM" id="SSF51735">
    <property type="entry name" value="NAD(P)-binding Rossmann-fold domains"/>
    <property type="match status" value="1"/>
</dbReference>
<dbReference type="OMA" id="AYQYQWE"/>